<dbReference type="InterPro" id="IPR006156">
    <property type="entry name" value="Dihydroneopterin_aldolase"/>
</dbReference>
<accession>A0A3B1BCR7</accession>
<dbReference type="NCBIfam" id="TIGR00526">
    <property type="entry name" value="folB_dom"/>
    <property type="match status" value="1"/>
</dbReference>
<comment type="catalytic activity">
    <reaction evidence="1">
        <text>7,8-dihydroneopterin = 6-hydroxymethyl-7,8-dihydropterin + glycolaldehyde</text>
        <dbReference type="Rhea" id="RHEA:10540"/>
        <dbReference type="ChEBI" id="CHEBI:17001"/>
        <dbReference type="ChEBI" id="CHEBI:17071"/>
        <dbReference type="ChEBI" id="CHEBI:44841"/>
        <dbReference type="EC" id="4.1.2.25"/>
    </reaction>
</comment>
<protein>
    <recommendedName>
        <fullName evidence="4">dihydroneopterin aldolase</fullName>
        <ecNumber evidence="4">4.1.2.25</ecNumber>
    </recommendedName>
    <alternativeName>
        <fullName evidence="8">7,8-dihydroneopterin aldolase</fullName>
    </alternativeName>
</protein>
<dbReference type="FunFam" id="3.30.1130.10:FF:000002">
    <property type="entry name" value="7,8-dihydroneopterin aldolase"/>
    <property type="match status" value="1"/>
</dbReference>
<name>A0A3B1BCR7_9ZZZZ</name>
<keyword evidence="7 10" id="KW-0456">Lyase</keyword>
<dbReference type="CDD" id="cd00534">
    <property type="entry name" value="DHNA_DHNTPE"/>
    <property type="match status" value="1"/>
</dbReference>
<dbReference type="InterPro" id="IPR006157">
    <property type="entry name" value="FolB_dom"/>
</dbReference>
<dbReference type="GO" id="GO:0005737">
    <property type="term" value="C:cytoplasm"/>
    <property type="evidence" value="ECO:0007669"/>
    <property type="project" value="TreeGrafter"/>
</dbReference>
<dbReference type="SMART" id="SM00905">
    <property type="entry name" value="FolB"/>
    <property type="match status" value="1"/>
</dbReference>
<dbReference type="EMBL" id="UOFZ01000143">
    <property type="protein sequence ID" value="VAX13882.1"/>
    <property type="molecule type" value="Genomic_DNA"/>
</dbReference>
<evidence type="ECO:0000256" key="1">
    <source>
        <dbReference type="ARBA" id="ARBA00001353"/>
    </source>
</evidence>
<evidence type="ECO:0000256" key="5">
    <source>
        <dbReference type="ARBA" id="ARBA00022909"/>
    </source>
</evidence>
<evidence type="ECO:0000256" key="2">
    <source>
        <dbReference type="ARBA" id="ARBA00005013"/>
    </source>
</evidence>
<dbReference type="SUPFAM" id="SSF55620">
    <property type="entry name" value="Tetrahydrobiopterin biosynthesis enzymes-like"/>
    <property type="match status" value="1"/>
</dbReference>
<comment type="pathway">
    <text evidence="2">Cofactor biosynthesis; tetrahydrofolate biosynthesis; 2-amino-4-hydroxy-6-hydroxymethyl-7,8-dihydropteridine diphosphate from 7,8-dihydroneopterin triphosphate: step 3/4.</text>
</comment>
<dbReference type="EC" id="4.1.2.25" evidence="4"/>
<evidence type="ECO:0000256" key="3">
    <source>
        <dbReference type="ARBA" id="ARBA00005708"/>
    </source>
</evidence>
<evidence type="ECO:0000256" key="7">
    <source>
        <dbReference type="ARBA" id="ARBA00023239"/>
    </source>
</evidence>
<dbReference type="GO" id="GO:0004150">
    <property type="term" value="F:dihydroneopterin aldolase activity"/>
    <property type="evidence" value="ECO:0007669"/>
    <property type="project" value="UniProtKB-EC"/>
</dbReference>
<evidence type="ECO:0000313" key="10">
    <source>
        <dbReference type="EMBL" id="VAX13882.1"/>
    </source>
</evidence>
<reference evidence="10" key="1">
    <citation type="submission" date="2018-06" db="EMBL/GenBank/DDBJ databases">
        <authorList>
            <person name="Zhirakovskaya E."/>
        </authorList>
    </citation>
    <scope>NUCLEOTIDE SEQUENCE</scope>
</reference>
<dbReference type="Pfam" id="PF02152">
    <property type="entry name" value="FolB"/>
    <property type="match status" value="1"/>
</dbReference>
<dbReference type="Gene3D" id="3.30.1130.10">
    <property type="match status" value="1"/>
</dbReference>
<dbReference type="PANTHER" id="PTHR42844">
    <property type="entry name" value="DIHYDRONEOPTERIN ALDOLASE 1-RELATED"/>
    <property type="match status" value="1"/>
</dbReference>
<proteinExistence type="inferred from homology"/>
<comment type="similarity">
    <text evidence="3">Belongs to the DHNA family.</text>
</comment>
<sequence>MDIIYLNDLRIETIIGIYDWEREIRQVVSLDLEMAADISQAAASDAIEDTLNYKAVAKRLISFVSESEFQLVETLAERITEIVLNEFNVPWLRLRLNKKGAVRGANGVGVIIERGNKPDL</sequence>
<keyword evidence="5" id="KW-0289">Folate biosynthesis</keyword>
<evidence type="ECO:0000259" key="9">
    <source>
        <dbReference type="SMART" id="SM00905"/>
    </source>
</evidence>
<organism evidence="10">
    <name type="scientific">hydrothermal vent metagenome</name>
    <dbReference type="NCBI Taxonomy" id="652676"/>
    <lineage>
        <taxon>unclassified sequences</taxon>
        <taxon>metagenomes</taxon>
        <taxon>ecological metagenomes</taxon>
    </lineage>
</organism>
<dbReference type="GO" id="GO:0016853">
    <property type="term" value="F:isomerase activity"/>
    <property type="evidence" value="ECO:0007669"/>
    <property type="project" value="UniProtKB-KW"/>
</dbReference>
<dbReference type="NCBIfam" id="TIGR00525">
    <property type="entry name" value="folB"/>
    <property type="match status" value="1"/>
</dbReference>
<evidence type="ECO:0000256" key="6">
    <source>
        <dbReference type="ARBA" id="ARBA00023235"/>
    </source>
</evidence>
<evidence type="ECO:0000256" key="8">
    <source>
        <dbReference type="ARBA" id="ARBA00032903"/>
    </source>
</evidence>
<evidence type="ECO:0000256" key="4">
    <source>
        <dbReference type="ARBA" id="ARBA00013043"/>
    </source>
</evidence>
<feature type="domain" description="Dihydroneopterin aldolase/epimerase" evidence="9">
    <location>
        <begin position="4"/>
        <end position="114"/>
    </location>
</feature>
<keyword evidence="6" id="KW-0413">Isomerase</keyword>
<dbReference type="InterPro" id="IPR043133">
    <property type="entry name" value="GTP-CH-I_C/QueF"/>
</dbReference>
<dbReference type="GO" id="GO:0046656">
    <property type="term" value="P:folic acid biosynthetic process"/>
    <property type="evidence" value="ECO:0007669"/>
    <property type="project" value="UniProtKB-KW"/>
</dbReference>
<dbReference type="AlphaFoldDB" id="A0A3B1BCR7"/>
<dbReference type="PANTHER" id="PTHR42844:SF1">
    <property type="entry name" value="DIHYDRONEOPTERIN ALDOLASE 1-RELATED"/>
    <property type="match status" value="1"/>
</dbReference>
<gene>
    <name evidence="10" type="ORF">MNBD_GAMMA24-1723</name>
</gene>